<dbReference type="RefSeq" id="WP_260573029.1">
    <property type="nucleotide sequence ID" value="NZ_CP104205.1"/>
</dbReference>
<dbReference type="InterPro" id="IPR013517">
    <property type="entry name" value="FG-GAP"/>
</dbReference>
<keyword evidence="3" id="KW-1185">Reference proteome</keyword>
<dbReference type="InterPro" id="IPR027039">
    <property type="entry name" value="Crtac1"/>
</dbReference>
<proteinExistence type="predicted"/>
<evidence type="ECO:0000256" key="1">
    <source>
        <dbReference type="ARBA" id="ARBA00022729"/>
    </source>
</evidence>
<sequence length="203" mass="22805">MLQKKIVPFFLLFVSLLGCNPSEEQKTNADESREVLTVETSLFNLLPEDRTNIHFQNTLKEGLNANVLVYEYLYNGGGVAVGDFNDDGLEDIYFTSNMGDNKFYLNQGDLTFKEVSQISNVEGRPGSWKTGISAADVNGDGRLDLYLCYSGALPDEKRKNQLFINQGNNEDNIPVFKEEANAFGLDSPAYSNQGYFLGLRQRW</sequence>
<name>A0ABY5Y837_9FLAO</name>
<gene>
    <name evidence="2" type="ORF">NYZ99_00630</name>
</gene>
<evidence type="ECO:0000313" key="2">
    <source>
        <dbReference type="EMBL" id="UWX55177.1"/>
    </source>
</evidence>
<organism evidence="2 3">
    <name type="scientific">Maribacter litopenaei</name>
    <dbReference type="NCBI Taxonomy" id="2976127"/>
    <lineage>
        <taxon>Bacteria</taxon>
        <taxon>Pseudomonadati</taxon>
        <taxon>Bacteroidota</taxon>
        <taxon>Flavobacteriia</taxon>
        <taxon>Flavobacteriales</taxon>
        <taxon>Flavobacteriaceae</taxon>
        <taxon>Maribacter</taxon>
    </lineage>
</organism>
<dbReference type="SUPFAM" id="SSF69318">
    <property type="entry name" value="Integrin alpha N-terminal domain"/>
    <property type="match status" value="1"/>
</dbReference>
<dbReference type="PROSITE" id="PS51257">
    <property type="entry name" value="PROKAR_LIPOPROTEIN"/>
    <property type="match status" value="1"/>
</dbReference>
<accession>A0ABY5Y837</accession>
<keyword evidence="1" id="KW-0732">Signal</keyword>
<dbReference type="EMBL" id="CP104205">
    <property type="protein sequence ID" value="UWX55177.1"/>
    <property type="molecule type" value="Genomic_DNA"/>
</dbReference>
<dbReference type="Gene3D" id="2.130.10.130">
    <property type="entry name" value="Integrin alpha, N-terminal"/>
    <property type="match status" value="1"/>
</dbReference>
<dbReference type="Proteomes" id="UP001059209">
    <property type="component" value="Chromosome"/>
</dbReference>
<reference evidence="2" key="1">
    <citation type="submission" date="2022-09" db="EMBL/GenBank/DDBJ databases">
        <title>Maribacter litopenaei sp. nov., isolated from the intestinal tract of the Pacific White Shrimp, Litopenaeus vannamei.</title>
        <authorList>
            <person name="Kim S.Y."/>
            <person name="Hwang C.Y."/>
        </authorList>
    </citation>
    <scope>NUCLEOTIDE SEQUENCE</scope>
    <source>
        <strain evidence="2">HL-LV01</strain>
    </source>
</reference>
<dbReference type="PANTHER" id="PTHR16026">
    <property type="entry name" value="CARTILAGE ACIDIC PROTEIN 1"/>
    <property type="match status" value="1"/>
</dbReference>
<evidence type="ECO:0000313" key="3">
    <source>
        <dbReference type="Proteomes" id="UP001059209"/>
    </source>
</evidence>
<dbReference type="InterPro" id="IPR028994">
    <property type="entry name" value="Integrin_alpha_N"/>
</dbReference>
<protein>
    <submittedName>
        <fullName evidence="2">VCBS repeat-containing protein</fullName>
    </submittedName>
</protein>
<dbReference type="Pfam" id="PF13517">
    <property type="entry name" value="FG-GAP_3"/>
    <property type="match status" value="1"/>
</dbReference>
<dbReference type="PANTHER" id="PTHR16026:SF0">
    <property type="entry name" value="CARTILAGE ACIDIC PROTEIN 1"/>
    <property type="match status" value="1"/>
</dbReference>